<organism evidence="3 4">
    <name type="scientific">Mesosutterella multiformis</name>
    <dbReference type="NCBI Taxonomy" id="2259133"/>
    <lineage>
        <taxon>Bacteria</taxon>
        <taxon>Pseudomonadati</taxon>
        <taxon>Pseudomonadota</taxon>
        <taxon>Betaproteobacteria</taxon>
        <taxon>Burkholderiales</taxon>
        <taxon>Sutterellaceae</taxon>
        <taxon>Mesosutterella</taxon>
    </lineage>
</organism>
<protein>
    <recommendedName>
        <fullName evidence="2">Autochaperone domain-containing protein</fullName>
    </recommendedName>
</protein>
<feature type="chain" id="PRO_5017214179" description="Autochaperone domain-containing protein" evidence="1">
    <location>
        <begin position="32"/>
        <end position="966"/>
    </location>
</feature>
<evidence type="ECO:0000313" key="3">
    <source>
        <dbReference type="EMBL" id="GBO94614.1"/>
    </source>
</evidence>
<dbReference type="Proteomes" id="UP000266091">
    <property type="component" value="Unassembled WGS sequence"/>
</dbReference>
<dbReference type="InterPro" id="IPR011050">
    <property type="entry name" value="Pectin_lyase_fold/virulence"/>
</dbReference>
<dbReference type="Gene3D" id="2.160.20.20">
    <property type="match status" value="1"/>
</dbReference>
<dbReference type="InterPro" id="IPR006315">
    <property type="entry name" value="OM_autotransptr_brl_dom"/>
</dbReference>
<accession>A0A388SIR4</accession>
<dbReference type="InterPro" id="IPR043990">
    <property type="entry name" value="AC_1"/>
</dbReference>
<gene>
    <name evidence="3" type="ORF">MESMUL_19680</name>
</gene>
<evidence type="ECO:0000259" key="2">
    <source>
        <dbReference type="Pfam" id="PF18883"/>
    </source>
</evidence>
<keyword evidence="1" id="KW-0732">Signal</keyword>
<feature type="domain" description="Autochaperone" evidence="2">
    <location>
        <begin position="691"/>
        <end position="805"/>
    </location>
</feature>
<name>A0A388SIR4_9BURK</name>
<dbReference type="CDD" id="cd01344">
    <property type="entry name" value="PL2_Passenger_AT"/>
    <property type="match status" value="1"/>
</dbReference>
<dbReference type="InterPro" id="IPR012332">
    <property type="entry name" value="Autotransporter_pectin_lyase_C"/>
</dbReference>
<evidence type="ECO:0000313" key="4">
    <source>
        <dbReference type="Proteomes" id="UP000266091"/>
    </source>
</evidence>
<dbReference type="Gene3D" id="2.40.128.130">
    <property type="entry name" value="Autotransporter beta-domain"/>
    <property type="match status" value="1"/>
</dbReference>
<dbReference type="AlphaFoldDB" id="A0A388SIR4"/>
<feature type="signal peptide" evidence="1">
    <location>
        <begin position="1"/>
        <end position="31"/>
    </location>
</feature>
<dbReference type="PANTHER" id="PTHR12338:SF5">
    <property type="entry name" value="ANTIGEN 43-RELATED"/>
    <property type="match status" value="1"/>
</dbReference>
<dbReference type="InterPro" id="IPR050909">
    <property type="entry name" value="Bact_Autotransporter_VF"/>
</dbReference>
<comment type="caution">
    <text evidence="3">The sequence shown here is derived from an EMBL/GenBank/DDBJ whole genome shotgun (WGS) entry which is preliminary data.</text>
</comment>
<dbReference type="Pfam" id="PF18883">
    <property type="entry name" value="AC_1"/>
    <property type="match status" value="1"/>
</dbReference>
<dbReference type="NCBIfam" id="TIGR01414">
    <property type="entry name" value="autotrans_barl"/>
    <property type="match status" value="1"/>
</dbReference>
<dbReference type="SUPFAM" id="SSF51126">
    <property type="entry name" value="Pectin lyase-like"/>
    <property type="match status" value="1"/>
</dbReference>
<proteinExistence type="predicted"/>
<dbReference type="SUPFAM" id="SSF103515">
    <property type="entry name" value="Autotransporter"/>
    <property type="match status" value="1"/>
</dbReference>
<evidence type="ECO:0000256" key="1">
    <source>
        <dbReference type="SAM" id="SignalP"/>
    </source>
</evidence>
<sequence>MRHTETHNLTGKAVAAAVAAALFTMGSPAEAAAVTYPQISESITSPDTDAIVTYTDETDPAIVKTAPVVPGSDTDAAAGITLTLKSLTVTNQTTGNDTVRCGLGISAVSGLEGTGEKMSTTTGGVHLAVSGDVTVTSRANAIETADNNNVDGTIGGNLTLESTEGDGILGEAGSHYPTLDRGVLLTLSGGRASITSDGAYGIETDSSTVKVRIEGASDTVVTSKASFGVFVGDGGEVDLFGSGTGGAGGKVTVQSLGSAVSAIMVQSEGYVTAQAGSVRVEDTAEYSAAVQVLKGAVQLTSLDAAGTGVQVFNNSAESPTIYSGQSGSVTIQAQSSPIQVINEGPGPAIWADSGSVQINNAQMSTGVQVQGNISSANGSAVGIFETGTGSFLKADTITTTGAGDGRTDIVLAGDAAYTSLTGGTSEASADGNNNSLSIVESDTASALANVTLKTGASGTVILSGKSSFTGNITADGVAPDVANTDDDMNRSVLTLILSGDSAYKGNTAVTAGGHVYGTFEGASTLEGDVRVSGTASDGTPSTWNINGSGTGSVTGNVSAADGAYAVLAVTDSVKVNGNYTATGDKSIVYLLGAGNSVITGNLTADSGSAAPVALGDSAVLNGDVTAAGAGTKVTEDFEAGTTVNGNLVSSNGAAVTTQLAGTWNGTSTLTGGTADVTMTDAAAVWNIASSSEVTSLTQGSGTIHFPAAAASGFTGTTLTVDGNYSSDGGTVSMNTVLQGDTSPHDEIVVKGSTAGSATLVFTKVSGSGSQTVDGIRVVQVGGASDAVFTKPDSNRLTAGAYIYELKKVGNDWYLTSERDPNAPVPVLPNTHDDDTPATPAQPDVIPAADPTNPATHIVKPELGSYTANLIASNTLFTMSLADRLGETRYSDALKDQKHSGNLWIRTAGGRSHSRMMDDQLTNRGTWGLVQVGGDVVSWPGAGDHRFHAGLMMGYAHQSEKTRSTDI</sequence>
<dbReference type="InterPro" id="IPR036709">
    <property type="entry name" value="Autotransporte_beta_dom_sf"/>
</dbReference>
<dbReference type="GO" id="GO:0019867">
    <property type="term" value="C:outer membrane"/>
    <property type="evidence" value="ECO:0007669"/>
    <property type="project" value="InterPro"/>
</dbReference>
<reference evidence="3 4" key="1">
    <citation type="journal article" date="2018" name="Int. J. Syst. Evol. Microbiol.">
        <title>Mesosutterella multiformis gen. nov., sp. nov., a member of the family Sutterellaceae and Sutterella megalosphaeroides sp. nov., isolated from human faeces.</title>
        <authorList>
            <person name="Sakamoto M."/>
            <person name="Ikeyama N."/>
            <person name="Kunihiro T."/>
            <person name="Iino T."/>
            <person name="Yuki M."/>
            <person name="Ohkuma M."/>
        </authorList>
    </citation>
    <scope>NUCLEOTIDE SEQUENCE [LARGE SCALE GENOMIC DNA]</scope>
    <source>
        <strain evidence="3 4">4NBBH2</strain>
    </source>
</reference>
<keyword evidence="4" id="KW-1185">Reference proteome</keyword>
<dbReference type="PANTHER" id="PTHR12338">
    <property type="entry name" value="AUTOTRANSPORTER"/>
    <property type="match status" value="1"/>
</dbReference>
<dbReference type="EMBL" id="BGZJ01000002">
    <property type="protein sequence ID" value="GBO94614.1"/>
    <property type="molecule type" value="Genomic_DNA"/>
</dbReference>